<dbReference type="GO" id="GO:0004519">
    <property type="term" value="F:endonuclease activity"/>
    <property type="evidence" value="ECO:0007669"/>
    <property type="project" value="InterPro"/>
</dbReference>
<evidence type="ECO:0000313" key="3">
    <source>
        <dbReference type="Proteomes" id="UP000521748"/>
    </source>
</evidence>
<name>A0A7Y9S6Q7_9MICC</name>
<dbReference type="GO" id="GO:0003677">
    <property type="term" value="F:DNA binding"/>
    <property type="evidence" value="ECO:0007669"/>
    <property type="project" value="InterPro"/>
</dbReference>
<comment type="caution">
    <text evidence="2">The sequence shown here is derived from an EMBL/GenBank/DDBJ whole genome shotgun (WGS) entry which is preliminary data.</text>
</comment>
<proteinExistence type="predicted"/>
<evidence type="ECO:0000259" key="1">
    <source>
        <dbReference type="Pfam" id="PF04471"/>
    </source>
</evidence>
<evidence type="ECO:0000313" key="2">
    <source>
        <dbReference type="EMBL" id="NYE95150.1"/>
    </source>
</evidence>
<dbReference type="AlphaFoldDB" id="A0A7Y9S6Q7"/>
<keyword evidence="3" id="KW-1185">Reference proteome</keyword>
<reference evidence="2 3" key="1">
    <citation type="submission" date="2020-07" db="EMBL/GenBank/DDBJ databases">
        <title>Sequencing the genomes of 1000 actinobacteria strains.</title>
        <authorList>
            <person name="Klenk H.-P."/>
        </authorList>
    </citation>
    <scope>NUCLEOTIDE SEQUENCE [LARGE SCALE GENOMIC DNA]</scope>
    <source>
        <strain evidence="2 3">DSM 102047</strain>
    </source>
</reference>
<dbReference type="Pfam" id="PF04471">
    <property type="entry name" value="Mrr_cat"/>
    <property type="match status" value="1"/>
</dbReference>
<protein>
    <recommendedName>
        <fullName evidence="1">Restriction endonuclease type IV Mrr domain-containing protein</fullName>
    </recommendedName>
</protein>
<gene>
    <name evidence="2" type="ORF">FHU41_001371</name>
</gene>
<accession>A0A7Y9S6Q7</accession>
<dbReference type="GO" id="GO:0009307">
    <property type="term" value="P:DNA restriction-modification system"/>
    <property type="evidence" value="ECO:0007669"/>
    <property type="project" value="InterPro"/>
</dbReference>
<feature type="domain" description="Restriction endonuclease type IV Mrr" evidence="1">
    <location>
        <begin position="457"/>
        <end position="566"/>
    </location>
</feature>
<organism evidence="2 3">
    <name type="scientific">Psychromicrobium silvestre</name>
    <dbReference type="NCBI Taxonomy" id="1645614"/>
    <lineage>
        <taxon>Bacteria</taxon>
        <taxon>Bacillati</taxon>
        <taxon>Actinomycetota</taxon>
        <taxon>Actinomycetes</taxon>
        <taxon>Micrococcales</taxon>
        <taxon>Micrococcaceae</taxon>
        <taxon>Psychromicrobium</taxon>
    </lineage>
</organism>
<dbReference type="InterPro" id="IPR007560">
    <property type="entry name" value="Restrct_endonuc_IV_Mrr"/>
</dbReference>
<dbReference type="Proteomes" id="UP000521748">
    <property type="component" value="Unassembled WGS sequence"/>
</dbReference>
<dbReference type="EMBL" id="JACBYQ010000001">
    <property type="protein sequence ID" value="NYE95150.1"/>
    <property type="molecule type" value="Genomic_DNA"/>
</dbReference>
<sequence>MTSHNLPVKSHELAEQKALWRGQASSIPGLLGGKAVWVPLVLELLKQVGQGHAVDLDTKPKLSFDNRDVQPRQGGASPRSDTATWREYYGLLRGLRLVENGGGGLHLAAAGVELRSDPTPERLAMILASRIRLFAEVLLVIAEEPLTVDSVEERIQVLYKTSGQSKGGIRSRMDWQEVLGLIEPAGNRRWQITSLGRTLLGDRLIVTPEAFDDGHEQMVEISPPPAEIAGLLDEFSTSARTHESRSTYNIWVPSPPSNPNKVENLRTVINAASEKIEREELFSFICQAFGLKRSSVESMLPFMRASGILVEVGRGVFEATPAARAWIESGDDINFVRILHANMRFVGEMIRTVEKDVTRNEMYSEASVFGLNTDKCRWIASFLLNTELIEEPRYGRLRATPRGSALLAELPLADVPDAQLEINDHAQVAQQVKDVHSLGLSDDLIRLSREPLFGGQASGRAFENAIRDVFLAMGFEARVISGSGDTDVLVHWNNVDGSRTTAIVEAKARSVGHVAHTDVSDVAIETHKNRHHASLVAIVGPSFSGETIKNMASQKEWVLLDAERLGTLAETSIALGLRPYEVGRLFLAPNGLSELDDLLAARGRELDIVSFLLAKLTEEEREAGEALSARDISRDGRRTELAPSVEEIVVAIETMSQLQVDALRMVDTADDPKFATYVLGDASAATRRLRALADAIERRDSNSFA</sequence>
<dbReference type="RefSeq" id="WP_179388828.1">
    <property type="nucleotide sequence ID" value="NZ_JACBYQ010000001.1"/>
</dbReference>